<evidence type="ECO:0000256" key="1">
    <source>
        <dbReference type="ARBA" id="ARBA00006865"/>
    </source>
</evidence>
<dbReference type="PANTHER" id="PTHR10963:SF55">
    <property type="entry name" value="GLYCOSIDE HYDROLASE FAMILY 16 PROTEIN"/>
    <property type="match status" value="1"/>
</dbReference>
<dbReference type="AlphaFoldDB" id="D5EKY6"/>
<keyword evidence="2 5" id="KW-0732">Signal</keyword>
<dbReference type="STRING" id="583355.Caka_0059"/>
<evidence type="ECO:0000313" key="7">
    <source>
        <dbReference type="EMBL" id="ADE53088.1"/>
    </source>
</evidence>
<dbReference type="Proteomes" id="UP000000925">
    <property type="component" value="Chromosome"/>
</dbReference>
<dbReference type="Pfam" id="PF00722">
    <property type="entry name" value="Glyco_hydro_16"/>
    <property type="match status" value="1"/>
</dbReference>
<organism evidence="7 8">
    <name type="scientific">Coraliomargarita akajimensis (strain DSM 45221 / IAM 15411 / JCM 23193 / KCTC 12865 / 04OKA010-24)</name>
    <dbReference type="NCBI Taxonomy" id="583355"/>
    <lineage>
        <taxon>Bacteria</taxon>
        <taxon>Pseudomonadati</taxon>
        <taxon>Verrucomicrobiota</taxon>
        <taxon>Opitutia</taxon>
        <taxon>Puniceicoccales</taxon>
        <taxon>Coraliomargaritaceae</taxon>
        <taxon>Coraliomargarita</taxon>
    </lineage>
</organism>
<dbReference type="InterPro" id="IPR016287">
    <property type="entry name" value="Beta_agarase"/>
</dbReference>
<dbReference type="PANTHER" id="PTHR10963">
    <property type="entry name" value="GLYCOSYL HYDROLASE-RELATED"/>
    <property type="match status" value="1"/>
</dbReference>
<dbReference type="EMBL" id="CP001998">
    <property type="protein sequence ID" value="ADE53088.1"/>
    <property type="molecule type" value="Genomic_DNA"/>
</dbReference>
<dbReference type="InterPro" id="IPR050546">
    <property type="entry name" value="Glycosyl_Hydrlase_16"/>
</dbReference>
<dbReference type="Gene3D" id="2.60.120.200">
    <property type="match status" value="1"/>
</dbReference>
<reference evidence="7 8" key="1">
    <citation type="journal article" date="2010" name="Stand. Genomic Sci.">
        <title>Complete genome sequence of Coraliomargarita akajimensis type strain (04OKA010-24).</title>
        <authorList>
            <person name="Mavromatis K."/>
            <person name="Abt B."/>
            <person name="Brambilla E."/>
            <person name="Lapidus A."/>
            <person name="Copeland A."/>
            <person name="Deshpande S."/>
            <person name="Nolan M."/>
            <person name="Lucas S."/>
            <person name="Tice H."/>
            <person name="Cheng J.F."/>
            <person name="Han C."/>
            <person name="Detter J.C."/>
            <person name="Woyke T."/>
            <person name="Goodwin L."/>
            <person name="Pitluck S."/>
            <person name="Held B."/>
            <person name="Brettin T."/>
            <person name="Tapia R."/>
            <person name="Ivanova N."/>
            <person name="Mikhailova N."/>
            <person name="Pati A."/>
            <person name="Liolios K."/>
            <person name="Chen A."/>
            <person name="Palaniappan K."/>
            <person name="Land M."/>
            <person name="Hauser L."/>
            <person name="Chang Y.J."/>
            <person name="Jeffries C.D."/>
            <person name="Rohde M."/>
            <person name="Goker M."/>
            <person name="Bristow J."/>
            <person name="Eisen J.A."/>
            <person name="Markowitz V."/>
            <person name="Hugenholtz P."/>
            <person name="Klenk H.P."/>
            <person name="Kyrpides N.C."/>
        </authorList>
    </citation>
    <scope>NUCLEOTIDE SEQUENCE [LARGE SCALE GENOMIC DNA]</scope>
    <source>
        <strain evidence="8">DSM 45221 / IAM 15411 / JCM 23193 / KCTC 12865</strain>
    </source>
</reference>
<evidence type="ECO:0000256" key="4">
    <source>
        <dbReference type="ARBA" id="ARBA00023295"/>
    </source>
</evidence>
<dbReference type="SUPFAM" id="SSF49899">
    <property type="entry name" value="Concanavalin A-like lectins/glucanases"/>
    <property type="match status" value="1"/>
</dbReference>
<dbReference type="GO" id="GO:0033916">
    <property type="term" value="F:beta-agarase activity"/>
    <property type="evidence" value="ECO:0007669"/>
    <property type="project" value="InterPro"/>
</dbReference>
<evidence type="ECO:0000256" key="3">
    <source>
        <dbReference type="ARBA" id="ARBA00022801"/>
    </source>
</evidence>
<feature type="domain" description="GH16" evidence="6">
    <location>
        <begin position="22"/>
        <end position="256"/>
    </location>
</feature>
<protein>
    <submittedName>
        <fullName evidence="7">Glycoside hydrolase family 16</fullName>
    </submittedName>
</protein>
<feature type="signal peptide" evidence="5">
    <location>
        <begin position="1"/>
        <end position="18"/>
    </location>
</feature>
<keyword evidence="8" id="KW-1185">Reference proteome</keyword>
<dbReference type="KEGG" id="caa:Caka_0059"/>
<evidence type="ECO:0000313" key="8">
    <source>
        <dbReference type="Proteomes" id="UP000000925"/>
    </source>
</evidence>
<keyword evidence="4" id="KW-0326">Glycosidase</keyword>
<dbReference type="eggNOG" id="COG2273">
    <property type="taxonomic scope" value="Bacteria"/>
</dbReference>
<keyword evidence="3 7" id="KW-0378">Hydrolase</keyword>
<dbReference type="InterPro" id="IPR000757">
    <property type="entry name" value="Beta-glucanase-like"/>
</dbReference>
<evidence type="ECO:0000256" key="5">
    <source>
        <dbReference type="SAM" id="SignalP"/>
    </source>
</evidence>
<dbReference type="CDD" id="cd02178">
    <property type="entry name" value="GH16_beta_agarase"/>
    <property type="match status" value="1"/>
</dbReference>
<dbReference type="InterPro" id="IPR013320">
    <property type="entry name" value="ConA-like_dom_sf"/>
</dbReference>
<feature type="chain" id="PRO_5003070761" evidence="5">
    <location>
        <begin position="19"/>
        <end position="259"/>
    </location>
</feature>
<dbReference type="GO" id="GO:0005975">
    <property type="term" value="P:carbohydrate metabolic process"/>
    <property type="evidence" value="ECO:0007669"/>
    <property type="project" value="InterPro"/>
</dbReference>
<gene>
    <name evidence="7" type="ordered locus">Caka_0059</name>
</gene>
<dbReference type="CAZy" id="GH16">
    <property type="family name" value="Glycoside Hydrolase Family 16"/>
</dbReference>
<dbReference type="OrthoDB" id="9809583at2"/>
<sequence length="259" mass="29857">MLSRYLTCLIAIPTAVFAAPPEGADWVPVPAMTDEFDGTELDASKWYDHNPTWMGREPGYFSKDNVAVYDGKLHLTAKAEQLDDLPKGYHSFTTAAVKSKTLIQYGYFEIKAKAMDSHASSAFWFYNHQPEEWTEIDVFEISGGSPKKQRTYHMTVHVFITPEDGKKHWQNGTTWEAPFRFADDYHVYGLEWDAETIKWYVDGELVRVLKNTHWHQPLTMNFDSETFPHWFGLPDASELPATYSIEYVRAWQKKAEAAN</sequence>
<proteinExistence type="inferred from homology"/>
<dbReference type="RefSeq" id="WP_013041814.1">
    <property type="nucleotide sequence ID" value="NC_014008.1"/>
</dbReference>
<name>D5EKY6_CORAD</name>
<evidence type="ECO:0000256" key="2">
    <source>
        <dbReference type="ARBA" id="ARBA00022729"/>
    </source>
</evidence>
<evidence type="ECO:0000259" key="6">
    <source>
        <dbReference type="PROSITE" id="PS51762"/>
    </source>
</evidence>
<dbReference type="HOGENOM" id="CLU_082104_0_0_0"/>
<accession>D5EKY6</accession>
<comment type="similarity">
    <text evidence="1">Belongs to the glycosyl hydrolase 16 family.</text>
</comment>
<dbReference type="PROSITE" id="PS51762">
    <property type="entry name" value="GH16_2"/>
    <property type="match status" value="1"/>
</dbReference>